<name>A0A0E0M3Q3_ORYPU</name>
<dbReference type="Proteomes" id="UP000026962">
    <property type="component" value="Chromosome 9"/>
</dbReference>
<organism evidence="1">
    <name type="scientific">Oryza punctata</name>
    <name type="common">Red rice</name>
    <dbReference type="NCBI Taxonomy" id="4537"/>
    <lineage>
        <taxon>Eukaryota</taxon>
        <taxon>Viridiplantae</taxon>
        <taxon>Streptophyta</taxon>
        <taxon>Embryophyta</taxon>
        <taxon>Tracheophyta</taxon>
        <taxon>Spermatophyta</taxon>
        <taxon>Magnoliopsida</taxon>
        <taxon>Liliopsida</taxon>
        <taxon>Poales</taxon>
        <taxon>Poaceae</taxon>
        <taxon>BOP clade</taxon>
        <taxon>Oryzoideae</taxon>
        <taxon>Oryzeae</taxon>
        <taxon>Oryzinae</taxon>
        <taxon>Oryza</taxon>
    </lineage>
</organism>
<sequence length="310" mass="32490">MARGWPMERGGVRACVALSLSASLSRVSVSLSLAVAIALEAGWSCGSLLARCSFLLPISLGVAVAGAGGQRRRLGYTYSSTYTHAGFASARAAVGTVALRGACGGVMGKKTVVGRVAGIAYLRERREPGDWLAGWVGVHGLDGGKRGDVSGGQWASWSAPAPCLSGAPRWAEAAGWLAWWCGAMHRVASSVWAVGWMAAPRCGALDMGGRASRSEHQIGVAVGGRRRGFGRVNSSSPASLLLRTLANCDNLHGSPLMAEDVNPNQIYPQDLLGDAFVNDVTPISPIQLSQTAYYHHPDDTQQEDTGQTNM</sequence>
<dbReference type="AlphaFoldDB" id="A0A0E0M3Q3"/>
<dbReference type="EnsemblPlants" id="OPUNC09G15610.1">
    <property type="protein sequence ID" value="OPUNC09G15610.1"/>
    <property type="gene ID" value="OPUNC09G15610"/>
</dbReference>
<dbReference type="Gramene" id="OPUNC09G15610.1">
    <property type="protein sequence ID" value="OPUNC09G15610.1"/>
    <property type="gene ID" value="OPUNC09G15610"/>
</dbReference>
<evidence type="ECO:0000313" key="1">
    <source>
        <dbReference type="EnsemblPlants" id="OPUNC09G15610.1"/>
    </source>
</evidence>
<keyword evidence="2" id="KW-1185">Reference proteome</keyword>
<dbReference type="HOGENOM" id="CLU_898299_0_0_1"/>
<reference evidence="1" key="2">
    <citation type="submission" date="2018-05" db="EMBL/GenBank/DDBJ databases">
        <title>OpunRS2 (Oryza punctata Reference Sequence Version 2).</title>
        <authorList>
            <person name="Zhang J."/>
            <person name="Kudrna D."/>
            <person name="Lee S."/>
            <person name="Talag J."/>
            <person name="Welchert J."/>
            <person name="Wing R.A."/>
        </authorList>
    </citation>
    <scope>NUCLEOTIDE SEQUENCE [LARGE SCALE GENOMIC DNA]</scope>
</reference>
<protein>
    <submittedName>
        <fullName evidence="1">Uncharacterized protein</fullName>
    </submittedName>
</protein>
<proteinExistence type="predicted"/>
<reference evidence="1" key="1">
    <citation type="submission" date="2015-04" db="UniProtKB">
        <authorList>
            <consortium name="EnsemblPlants"/>
        </authorList>
    </citation>
    <scope>IDENTIFICATION</scope>
</reference>
<accession>A0A0E0M3Q3</accession>
<evidence type="ECO:0000313" key="2">
    <source>
        <dbReference type="Proteomes" id="UP000026962"/>
    </source>
</evidence>